<proteinExistence type="predicted"/>
<gene>
    <name evidence="2" type="ORF">Scep_012193</name>
</gene>
<dbReference type="Proteomes" id="UP001419268">
    <property type="component" value="Unassembled WGS sequence"/>
</dbReference>
<dbReference type="AlphaFoldDB" id="A0AAP0JFJ9"/>
<protein>
    <submittedName>
        <fullName evidence="2">Uncharacterized protein</fullName>
    </submittedName>
</protein>
<evidence type="ECO:0000256" key="1">
    <source>
        <dbReference type="SAM" id="MobiDB-lite"/>
    </source>
</evidence>
<feature type="compositionally biased region" description="Basic and acidic residues" evidence="1">
    <location>
        <begin position="10"/>
        <end position="20"/>
    </location>
</feature>
<feature type="compositionally biased region" description="Basic and acidic residues" evidence="1">
    <location>
        <begin position="34"/>
        <end position="44"/>
    </location>
</feature>
<name>A0AAP0JFJ9_9MAGN</name>
<sequence>MVLKWLNSFTRDKERQRRGIGEMGQGFDSGQEWRGSKDRRKESKGGSGDSMSVSSTPSPTVHEMVSRSSHDYKDGVVETKVELVKVQMVIKWDGMSSGEIKEKSWKSECIYGAKGVMALSLVPWCPIWHNASAPCPSNTYNSIQNRSKVTRALALVPWRLTRCCGAHYSA</sequence>
<feature type="compositionally biased region" description="Low complexity" evidence="1">
    <location>
        <begin position="49"/>
        <end position="58"/>
    </location>
</feature>
<comment type="caution">
    <text evidence="2">The sequence shown here is derived from an EMBL/GenBank/DDBJ whole genome shotgun (WGS) entry which is preliminary data.</text>
</comment>
<dbReference type="EMBL" id="JBBNAG010000005">
    <property type="protein sequence ID" value="KAK9132665.1"/>
    <property type="molecule type" value="Genomic_DNA"/>
</dbReference>
<evidence type="ECO:0000313" key="3">
    <source>
        <dbReference type="Proteomes" id="UP001419268"/>
    </source>
</evidence>
<feature type="region of interest" description="Disordered" evidence="1">
    <location>
        <begin position="1"/>
        <end position="69"/>
    </location>
</feature>
<accession>A0AAP0JFJ9</accession>
<organism evidence="2 3">
    <name type="scientific">Stephania cephalantha</name>
    <dbReference type="NCBI Taxonomy" id="152367"/>
    <lineage>
        <taxon>Eukaryota</taxon>
        <taxon>Viridiplantae</taxon>
        <taxon>Streptophyta</taxon>
        <taxon>Embryophyta</taxon>
        <taxon>Tracheophyta</taxon>
        <taxon>Spermatophyta</taxon>
        <taxon>Magnoliopsida</taxon>
        <taxon>Ranunculales</taxon>
        <taxon>Menispermaceae</taxon>
        <taxon>Menispermoideae</taxon>
        <taxon>Cissampelideae</taxon>
        <taxon>Stephania</taxon>
    </lineage>
</organism>
<evidence type="ECO:0000313" key="2">
    <source>
        <dbReference type="EMBL" id="KAK9132665.1"/>
    </source>
</evidence>
<keyword evidence="3" id="KW-1185">Reference proteome</keyword>
<reference evidence="2 3" key="1">
    <citation type="submission" date="2024-01" db="EMBL/GenBank/DDBJ databases">
        <title>Genome assemblies of Stephania.</title>
        <authorList>
            <person name="Yang L."/>
        </authorList>
    </citation>
    <scope>NUCLEOTIDE SEQUENCE [LARGE SCALE GENOMIC DNA]</scope>
    <source>
        <strain evidence="2">JXDWG</strain>
        <tissue evidence="2">Leaf</tissue>
    </source>
</reference>